<dbReference type="AlphaFoldDB" id="A0A0F5JEI8"/>
<keyword evidence="1" id="KW-0812">Transmembrane</keyword>
<dbReference type="EMBL" id="AQHV01000011">
    <property type="protein sequence ID" value="KKB56133.1"/>
    <property type="molecule type" value="Genomic_DNA"/>
</dbReference>
<reference evidence="2 3" key="1">
    <citation type="submission" date="2013-04" db="EMBL/GenBank/DDBJ databases">
        <title>The Genome Sequence of Parabacteroides goldsteinii DSM 19448.</title>
        <authorList>
            <consortium name="The Broad Institute Genomics Platform"/>
            <person name="Earl A."/>
            <person name="Ward D."/>
            <person name="Feldgarden M."/>
            <person name="Gevers D."/>
            <person name="Martens E."/>
            <person name="Sakamoto M."/>
            <person name="Benno Y."/>
            <person name="Song Y."/>
            <person name="Liu C."/>
            <person name="Lee J."/>
            <person name="Bolanos M."/>
            <person name="Vaisanen M.L."/>
            <person name="Finegold S.M."/>
            <person name="Walker B."/>
            <person name="Young S."/>
            <person name="Zeng Q."/>
            <person name="Gargeya S."/>
            <person name="Fitzgerald M."/>
            <person name="Haas B."/>
            <person name="Abouelleil A."/>
            <person name="Allen A.W."/>
            <person name="Alvarado L."/>
            <person name="Arachchi H.M."/>
            <person name="Berlin A.M."/>
            <person name="Chapman S.B."/>
            <person name="Gainer-Dewar J."/>
            <person name="Goldberg J."/>
            <person name="Griggs A."/>
            <person name="Gujja S."/>
            <person name="Hansen M."/>
            <person name="Howarth C."/>
            <person name="Imamovic A."/>
            <person name="Ireland A."/>
            <person name="Larimer J."/>
            <person name="McCowan C."/>
            <person name="Murphy C."/>
            <person name="Pearson M."/>
            <person name="Poon T.W."/>
            <person name="Priest M."/>
            <person name="Roberts A."/>
            <person name="Saif S."/>
            <person name="Shea T."/>
            <person name="Sisk P."/>
            <person name="Sykes S."/>
            <person name="Wortman J."/>
            <person name="Nusbaum C."/>
            <person name="Birren B."/>
        </authorList>
    </citation>
    <scope>NUCLEOTIDE SEQUENCE [LARGE SCALE GENOMIC DNA]</scope>
    <source>
        <strain evidence="2 3">DSM 19448</strain>
    </source>
</reference>
<evidence type="ECO:0000313" key="3">
    <source>
        <dbReference type="Proteomes" id="UP000033047"/>
    </source>
</evidence>
<evidence type="ECO:0000313" key="2">
    <source>
        <dbReference type="EMBL" id="KKB56133.1"/>
    </source>
</evidence>
<dbReference type="STRING" id="927665.HMPREF1535_02106"/>
<proteinExistence type="predicted"/>
<dbReference type="HOGENOM" id="CLU_033046_1_0_10"/>
<keyword evidence="1" id="KW-1133">Transmembrane helix</keyword>
<dbReference type="InterPro" id="IPR045692">
    <property type="entry name" value="DUF6057"/>
</dbReference>
<dbReference type="PATRIC" id="fig|927665.4.peg.2163"/>
<keyword evidence="1" id="KW-0472">Membrane</keyword>
<name>A0A0F5JEI8_9BACT</name>
<feature type="transmembrane region" description="Helical" evidence="1">
    <location>
        <begin position="89"/>
        <end position="106"/>
    </location>
</feature>
<protein>
    <recommendedName>
        <fullName evidence="4">Transmembrane protein</fullName>
    </recommendedName>
</protein>
<dbReference type="Proteomes" id="UP000033047">
    <property type="component" value="Unassembled WGS sequence"/>
</dbReference>
<gene>
    <name evidence="2" type="ORF">HMPREF1535_02106</name>
</gene>
<evidence type="ECO:0000256" key="1">
    <source>
        <dbReference type="SAM" id="Phobius"/>
    </source>
</evidence>
<sequence>MFQFTWQYAAATLKQAGGGALYISEFLSQFYIVLWGGPVISAFLLTWIVLLSSSVIKKISLRGDLPLVYLLPWLSLLVMHLNYDYYEQGTIAYLFLLLFLWLYVRLKSQIRFIYGICVIPILYGVAGPVVHLFAISVLLFEFLTNGKKKYASIVYLLIAVLSAVVGVYLGVSRNLTCAFLPDAYCNPLQKAPGIYYAWYALPVAMLLAAYLRKYKTPASLKGRCWLEGCQWLVILLLAYEGITHFGQLAALDQFRQDYYVRTGQWEKVISEFDQTVLSKRRMCNLNLALAHTGQLSERLFEYPQRGIESLMLRWDQSVFTAELHSDLYYCMGIISTSQKFAFEALVSSRPSGNPRMLKRLMETNIITGAYPVAEKYICLLESTWYYKEWASSYRRFLYDDRAVEQDAVLGLKRRCWKAEAAIPELYTDPVSTLIHLVPACPDNKAGLQYLTSFLLLNKDIGTYKTLQETLYGTPAWPEMTESQQEAIVICNPNDPHFWLEHGVSVMVRNKAITFMQKVQDSSRFGQSPATVLASEYGKTYWFYYMFNTIDK</sequence>
<feature type="transmembrane region" description="Helical" evidence="1">
    <location>
        <begin position="65"/>
        <end position="83"/>
    </location>
</feature>
<feature type="transmembrane region" description="Helical" evidence="1">
    <location>
        <begin position="113"/>
        <end position="140"/>
    </location>
</feature>
<evidence type="ECO:0008006" key="4">
    <source>
        <dbReference type="Google" id="ProtNLM"/>
    </source>
</evidence>
<organism evidence="2 3">
    <name type="scientific">Parabacteroides goldsteinii DSM 19448 = WAL 12034</name>
    <dbReference type="NCBI Taxonomy" id="927665"/>
    <lineage>
        <taxon>Bacteria</taxon>
        <taxon>Pseudomonadati</taxon>
        <taxon>Bacteroidota</taxon>
        <taxon>Bacteroidia</taxon>
        <taxon>Bacteroidales</taxon>
        <taxon>Tannerellaceae</taxon>
        <taxon>Parabacteroides</taxon>
    </lineage>
</organism>
<feature type="transmembrane region" description="Helical" evidence="1">
    <location>
        <begin position="152"/>
        <end position="172"/>
    </location>
</feature>
<feature type="transmembrane region" description="Helical" evidence="1">
    <location>
        <begin position="30"/>
        <end position="53"/>
    </location>
</feature>
<accession>A0A0F5JEI8</accession>
<comment type="caution">
    <text evidence="2">The sequence shown here is derived from an EMBL/GenBank/DDBJ whole genome shotgun (WGS) entry which is preliminary data.</text>
</comment>
<dbReference type="Pfam" id="PF19529">
    <property type="entry name" value="DUF6057"/>
    <property type="match status" value="1"/>
</dbReference>
<feature type="transmembrane region" description="Helical" evidence="1">
    <location>
        <begin position="193"/>
        <end position="211"/>
    </location>
</feature>